<protein>
    <submittedName>
        <fullName evidence="1">Uncharacterized protein</fullName>
    </submittedName>
</protein>
<evidence type="ECO:0000313" key="1">
    <source>
        <dbReference type="EMBL" id="KAH7921965.1"/>
    </source>
</evidence>
<reference evidence="1" key="1">
    <citation type="journal article" date="2021" name="New Phytol.">
        <title>Evolutionary innovations through gain and loss of genes in the ectomycorrhizal Boletales.</title>
        <authorList>
            <person name="Wu G."/>
            <person name="Miyauchi S."/>
            <person name="Morin E."/>
            <person name="Kuo A."/>
            <person name="Drula E."/>
            <person name="Varga T."/>
            <person name="Kohler A."/>
            <person name="Feng B."/>
            <person name="Cao Y."/>
            <person name="Lipzen A."/>
            <person name="Daum C."/>
            <person name="Hundley H."/>
            <person name="Pangilinan J."/>
            <person name="Johnson J."/>
            <person name="Barry K."/>
            <person name="LaButti K."/>
            <person name="Ng V."/>
            <person name="Ahrendt S."/>
            <person name="Min B."/>
            <person name="Choi I.G."/>
            <person name="Park H."/>
            <person name="Plett J.M."/>
            <person name="Magnuson J."/>
            <person name="Spatafora J.W."/>
            <person name="Nagy L.G."/>
            <person name="Henrissat B."/>
            <person name="Grigoriev I.V."/>
            <person name="Yang Z.L."/>
            <person name="Xu J."/>
            <person name="Martin F.M."/>
        </authorList>
    </citation>
    <scope>NUCLEOTIDE SEQUENCE</scope>
    <source>
        <strain evidence="1">KUC20120723A-06</strain>
    </source>
</reference>
<proteinExistence type="predicted"/>
<organism evidence="1 2">
    <name type="scientific">Leucogyrophana mollusca</name>
    <dbReference type="NCBI Taxonomy" id="85980"/>
    <lineage>
        <taxon>Eukaryota</taxon>
        <taxon>Fungi</taxon>
        <taxon>Dikarya</taxon>
        <taxon>Basidiomycota</taxon>
        <taxon>Agaricomycotina</taxon>
        <taxon>Agaricomycetes</taxon>
        <taxon>Agaricomycetidae</taxon>
        <taxon>Boletales</taxon>
        <taxon>Boletales incertae sedis</taxon>
        <taxon>Leucogyrophana</taxon>
    </lineage>
</organism>
<gene>
    <name evidence="1" type="ORF">BV22DRAFT_691580</name>
</gene>
<keyword evidence="2" id="KW-1185">Reference proteome</keyword>
<sequence length="201" mass="22493">MRCLFTRWRLHSSICSTTLAIFIHAVELLDRRLVGFPGTRGPMGLWRCAPSEAETRKIGRASNFFECWPSLSTRAGQGASAWRTPRSPSQEPPTSANENSGCGKYWSSRISGDRGPGTTRKASRYRTVQHMDRIHAGSIQRDNHISWLVVGAVVKVRVELGYHRPTDPEGPKRIRRGTGTRTITGGTARETSDREVFSREI</sequence>
<comment type="caution">
    <text evidence="1">The sequence shown here is derived from an EMBL/GenBank/DDBJ whole genome shotgun (WGS) entry which is preliminary data.</text>
</comment>
<accession>A0ACB8B9I1</accession>
<evidence type="ECO:0000313" key="2">
    <source>
        <dbReference type="Proteomes" id="UP000790709"/>
    </source>
</evidence>
<dbReference type="Proteomes" id="UP000790709">
    <property type="component" value="Unassembled WGS sequence"/>
</dbReference>
<name>A0ACB8B9I1_9AGAM</name>
<dbReference type="EMBL" id="MU266504">
    <property type="protein sequence ID" value="KAH7921965.1"/>
    <property type="molecule type" value="Genomic_DNA"/>
</dbReference>